<evidence type="ECO:0000256" key="3">
    <source>
        <dbReference type="ARBA" id="ARBA00022895"/>
    </source>
</evidence>
<dbReference type="PANTHER" id="PTHR14513:SF0">
    <property type="entry name" value="PROTECTION OF TELOMERES PROTEIN 1"/>
    <property type="match status" value="1"/>
</dbReference>
<evidence type="ECO:0000256" key="4">
    <source>
        <dbReference type="ARBA" id="ARBA00023125"/>
    </source>
</evidence>
<dbReference type="Pfam" id="PF02765">
    <property type="entry name" value="POT1"/>
    <property type="match status" value="1"/>
</dbReference>
<accession>A0AAW0GSC0</accession>
<dbReference type="EMBL" id="JASBNA010000003">
    <property type="protein sequence ID" value="KAK7693950.1"/>
    <property type="molecule type" value="Genomic_DNA"/>
</dbReference>
<dbReference type="Proteomes" id="UP001385951">
    <property type="component" value="Unassembled WGS sequence"/>
</dbReference>
<dbReference type="GO" id="GO:0098505">
    <property type="term" value="F:G-rich strand telomeric DNA binding"/>
    <property type="evidence" value="ECO:0007669"/>
    <property type="project" value="TreeGrafter"/>
</dbReference>
<feature type="region of interest" description="Disordered" evidence="5">
    <location>
        <begin position="164"/>
        <end position="295"/>
    </location>
</feature>
<dbReference type="GO" id="GO:0032210">
    <property type="term" value="P:regulation of telomere maintenance via telomerase"/>
    <property type="evidence" value="ECO:0007669"/>
    <property type="project" value="TreeGrafter"/>
</dbReference>
<dbReference type="InterPro" id="IPR028389">
    <property type="entry name" value="POT1"/>
</dbReference>
<feature type="compositionally biased region" description="Basic and acidic residues" evidence="5">
    <location>
        <begin position="1"/>
        <end position="20"/>
    </location>
</feature>
<sequence>MKRTTSDGDVSDAKRQKVEQLQDDDPLFQPTQRRKATDICEQGCDGTGYLEGRVQMKWPVVSGKFRIRMESQENGQVSRFEVNFIGTCVTMLLSSGFNFDIGDVIQVSLKGAERKTLKNSNSMGLPMELTYQEKLAIRFLKRAQPLAPLLSINNITNTVPRKQISPLDEPQQDWFSTQTNTNNSAQAIPPRNNDSHANAEVIPNPSAIPQKFAKKAEKKARREAQRAQRKEESAQEPVPEPAPALELTPAQELTRDIVPQPERDDEVYWENFGEPEEPLTTPPVQTAFTRSSQVVQETRVTEAPISISRSGTLPPVVHHIQTTGYHAQQSGSISAQGNQDVFPGLTLPNGFHYAPLKDLLPSGKDTYMSNTIGVVINAEGLQHTKDYSRKVILVDPSNWEGELVGKPINCFSQNVEGNLPDNIQQGDIILLRNIRARLHNGNVQVLAPSYKFWEWAIVDLKHLRSQGGPSPEHRNRFQPSPDEIQYCIRLNDWWQDVLKQHQEDNANVIVHNLADLTGGTSAFSRKQTREHRLIRDASPDLPPQGYFDCTVEVLYKYENQNYGSSPISIYVTDYTRNKMVSPQQHNWCHSNLADKVLQIEMWDYSRESAMTMEPGSSISCATLG</sequence>
<name>A0AAW0GSC0_9APHY</name>
<evidence type="ECO:0000256" key="5">
    <source>
        <dbReference type="SAM" id="MobiDB-lite"/>
    </source>
</evidence>
<dbReference type="Gene3D" id="2.40.50.140">
    <property type="entry name" value="Nucleic acid-binding proteins"/>
    <property type="match status" value="2"/>
</dbReference>
<feature type="compositionally biased region" description="Polar residues" evidence="5">
    <location>
        <begin position="173"/>
        <end position="186"/>
    </location>
</feature>
<evidence type="ECO:0000256" key="1">
    <source>
        <dbReference type="ARBA" id="ARBA00004574"/>
    </source>
</evidence>
<feature type="compositionally biased region" description="Polar residues" evidence="5">
    <location>
        <begin position="282"/>
        <end position="295"/>
    </location>
</feature>
<evidence type="ECO:0000313" key="7">
    <source>
        <dbReference type="EMBL" id="KAK7693950.1"/>
    </source>
</evidence>
<evidence type="ECO:0000256" key="2">
    <source>
        <dbReference type="ARBA" id="ARBA00022454"/>
    </source>
</evidence>
<feature type="compositionally biased region" description="Basic and acidic residues" evidence="5">
    <location>
        <begin position="220"/>
        <end position="233"/>
    </location>
</feature>
<dbReference type="SMART" id="SM00976">
    <property type="entry name" value="Telo_bind"/>
    <property type="match status" value="1"/>
</dbReference>
<evidence type="ECO:0000259" key="6">
    <source>
        <dbReference type="SMART" id="SM00976"/>
    </source>
</evidence>
<proteinExistence type="predicted"/>
<dbReference type="PANTHER" id="PTHR14513">
    <property type="entry name" value="PROTECTION OF TELOMERES 1"/>
    <property type="match status" value="1"/>
</dbReference>
<comment type="caution">
    <text evidence="7">The sequence shown here is derived from an EMBL/GenBank/DDBJ whole genome shotgun (WGS) entry which is preliminary data.</text>
</comment>
<evidence type="ECO:0000313" key="8">
    <source>
        <dbReference type="Proteomes" id="UP001385951"/>
    </source>
</evidence>
<dbReference type="InterPro" id="IPR012340">
    <property type="entry name" value="NA-bd_OB-fold"/>
</dbReference>
<organism evidence="7 8">
    <name type="scientific">Cerrena zonata</name>
    <dbReference type="NCBI Taxonomy" id="2478898"/>
    <lineage>
        <taxon>Eukaryota</taxon>
        <taxon>Fungi</taxon>
        <taxon>Dikarya</taxon>
        <taxon>Basidiomycota</taxon>
        <taxon>Agaricomycotina</taxon>
        <taxon>Agaricomycetes</taxon>
        <taxon>Polyporales</taxon>
        <taxon>Cerrenaceae</taxon>
        <taxon>Cerrena</taxon>
    </lineage>
</organism>
<feature type="compositionally biased region" description="Acidic residues" evidence="5">
    <location>
        <begin position="263"/>
        <end position="277"/>
    </location>
</feature>
<feature type="region of interest" description="Disordered" evidence="5">
    <location>
        <begin position="1"/>
        <end position="34"/>
    </location>
</feature>
<dbReference type="SUPFAM" id="SSF50249">
    <property type="entry name" value="Nucleic acid-binding proteins"/>
    <property type="match status" value="1"/>
</dbReference>
<dbReference type="AlphaFoldDB" id="A0AAW0GSC0"/>
<protein>
    <recommendedName>
        <fullName evidence="6">Telomeric single stranded DNA binding POT1/Cdc13 domain-containing protein</fullName>
    </recommendedName>
</protein>
<dbReference type="GO" id="GO:0016233">
    <property type="term" value="P:telomere capping"/>
    <property type="evidence" value="ECO:0007669"/>
    <property type="project" value="TreeGrafter"/>
</dbReference>
<keyword evidence="8" id="KW-1185">Reference proteome</keyword>
<gene>
    <name evidence="7" type="ORF">QCA50_003524</name>
</gene>
<reference evidence="7 8" key="1">
    <citation type="submission" date="2022-09" db="EMBL/GenBank/DDBJ databases">
        <authorList>
            <person name="Palmer J.M."/>
        </authorList>
    </citation>
    <scope>NUCLEOTIDE SEQUENCE [LARGE SCALE GENOMIC DNA]</scope>
    <source>
        <strain evidence="7 8">DSM 7382</strain>
    </source>
</reference>
<feature type="domain" description="Telomeric single stranded DNA binding POT1/Cdc13" evidence="6">
    <location>
        <begin position="353"/>
        <end position="495"/>
    </location>
</feature>
<comment type="subcellular location">
    <subcellularLocation>
        <location evidence="1">Chromosome</location>
        <location evidence="1">Telomere</location>
    </subcellularLocation>
</comment>
<dbReference type="InterPro" id="IPR011564">
    <property type="entry name" value="Telomer_end-bd_POT1/Cdc13"/>
</dbReference>
<dbReference type="GO" id="GO:0000783">
    <property type="term" value="C:nuclear telomere cap complex"/>
    <property type="evidence" value="ECO:0007669"/>
    <property type="project" value="TreeGrafter"/>
</dbReference>
<keyword evidence="2" id="KW-0158">Chromosome</keyword>
<keyword evidence="4" id="KW-0238">DNA-binding</keyword>
<keyword evidence="3" id="KW-0779">Telomere</keyword>
<dbReference type="GO" id="GO:0010521">
    <property type="term" value="F:telomerase inhibitor activity"/>
    <property type="evidence" value="ECO:0007669"/>
    <property type="project" value="TreeGrafter"/>
</dbReference>
<feature type="compositionally biased region" description="Low complexity" evidence="5">
    <location>
        <begin position="243"/>
        <end position="252"/>
    </location>
</feature>